<evidence type="ECO:0000313" key="8">
    <source>
        <dbReference type="Proteomes" id="UP000663828"/>
    </source>
</evidence>
<dbReference type="EMBL" id="CAJNOR010005181">
    <property type="protein sequence ID" value="CAF1549832.1"/>
    <property type="molecule type" value="Genomic_DNA"/>
</dbReference>
<comment type="caution">
    <text evidence="7">The sequence shown here is derived from an EMBL/GenBank/DDBJ whole genome shotgun (WGS) entry which is preliminary data.</text>
</comment>
<dbReference type="SUPFAM" id="SSF52799">
    <property type="entry name" value="(Phosphotyrosine protein) phosphatases II"/>
    <property type="match status" value="1"/>
</dbReference>
<evidence type="ECO:0000256" key="2">
    <source>
        <dbReference type="ARBA" id="ARBA00022912"/>
    </source>
</evidence>
<dbReference type="InterPro" id="IPR020422">
    <property type="entry name" value="TYR_PHOSPHATASE_DUAL_dom"/>
</dbReference>
<dbReference type="OrthoDB" id="273181at2759"/>
<dbReference type="Gene3D" id="3.90.190.10">
    <property type="entry name" value="Protein tyrosine phosphatase superfamily"/>
    <property type="match status" value="1"/>
</dbReference>
<dbReference type="PROSITE" id="PS00383">
    <property type="entry name" value="TYR_PHOSPHATASE_1"/>
    <property type="match status" value="1"/>
</dbReference>
<evidence type="ECO:0000313" key="7">
    <source>
        <dbReference type="EMBL" id="CAF1549832.1"/>
    </source>
</evidence>
<dbReference type="InterPro" id="IPR000340">
    <property type="entry name" value="Dual-sp_phosphatase_cat-dom"/>
</dbReference>
<protein>
    <submittedName>
        <fullName evidence="7">Uncharacterized protein</fullName>
    </submittedName>
</protein>
<keyword evidence="1" id="KW-0378">Hydrolase</keyword>
<keyword evidence="2" id="KW-0904">Protein phosphatase</keyword>
<feature type="domain" description="Tyrosine-protein phosphatase" evidence="4">
    <location>
        <begin position="179"/>
        <end position="323"/>
    </location>
</feature>
<accession>A0A815WMY3</accession>
<evidence type="ECO:0000259" key="4">
    <source>
        <dbReference type="PROSITE" id="PS50054"/>
    </source>
</evidence>
<dbReference type="SMART" id="SM00195">
    <property type="entry name" value="DSPc"/>
    <property type="match status" value="1"/>
</dbReference>
<dbReference type="AlphaFoldDB" id="A0A815WMY3"/>
<feature type="transmembrane region" description="Helical" evidence="3">
    <location>
        <begin position="88"/>
        <end position="112"/>
    </location>
</feature>
<dbReference type="InterPro" id="IPR000387">
    <property type="entry name" value="Tyr_Pase_dom"/>
</dbReference>
<gene>
    <name evidence="6" type="ORF">EDS130_LOCUS39768</name>
    <name evidence="7" type="ORF">XAT740_LOCUS42806</name>
</gene>
<dbReference type="FunFam" id="3.90.190.10:FF:000157">
    <property type="entry name" value="Protein-tyrosine phosphatase"/>
    <property type="match status" value="1"/>
</dbReference>
<evidence type="ECO:0000259" key="5">
    <source>
        <dbReference type="PROSITE" id="PS50056"/>
    </source>
</evidence>
<reference evidence="7" key="1">
    <citation type="submission" date="2021-02" db="EMBL/GenBank/DDBJ databases">
        <authorList>
            <person name="Nowell W R."/>
        </authorList>
    </citation>
    <scope>NUCLEOTIDE SEQUENCE</scope>
</reference>
<dbReference type="GO" id="GO:0004721">
    <property type="term" value="F:phosphoprotein phosphatase activity"/>
    <property type="evidence" value="ECO:0007669"/>
    <property type="project" value="UniProtKB-KW"/>
</dbReference>
<keyword evidence="8" id="KW-1185">Reference proteome</keyword>
<sequence length="328" mass="38285">MNNEEDKSLPSSQLGVPDDVEAEFQKDPVDRDFKNILVVLIMIICSLLTSYFSNNPYGNYLPLILISTFEWYRSYPRQKRSYYGLFRLLLYVLIISLWNVLVLKIFLEIISYSIGYHRIPFKRIEHLFPYALIITSFARTSQEMDLNDKRRYIIHLLYDIPAFLLVLIFKLLNNPLNCLYSQISTHCYLGCLPLPSDVAELNKVAIKNVVNMCAEYRGPRKTYEKYGIKQLYLPTIDTVSPSRQTIEKAMKFMKEALDRNENIFVHCKAGMGRSATIVYCHLIVNEHMTPEEAMKLIKEKRPEVTTSLIHYHSVKRFLSSLNNNNKSQ</sequence>
<dbReference type="EMBL" id="CAJNOJ010000456">
    <property type="protein sequence ID" value="CAF1454907.1"/>
    <property type="molecule type" value="Genomic_DNA"/>
</dbReference>
<evidence type="ECO:0000256" key="3">
    <source>
        <dbReference type="SAM" id="Phobius"/>
    </source>
</evidence>
<dbReference type="Proteomes" id="UP000663828">
    <property type="component" value="Unassembled WGS sequence"/>
</dbReference>
<feature type="transmembrane region" description="Helical" evidence="3">
    <location>
        <begin position="36"/>
        <end position="53"/>
    </location>
</feature>
<feature type="transmembrane region" description="Helical" evidence="3">
    <location>
        <begin position="152"/>
        <end position="172"/>
    </location>
</feature>
<dbReference type="InterPro" id="IPR029021">
    <property type="entry name" value="Prot-tyrosine_phosphatase-like"/>
</dbReference>
<proteinExistence type="predicted"/>
<dbReference type="PANTHER" id="PTHR46274">
    <property type="entry name" value="PHOSPHATIDYLINOSITOL PHOSPHATASE"/>
    <property type="match status" value="1"/>
</dbReference>
<dbReference type="Pfam" id="PF00782">
    <property type="entry name" value="DSPc"/>
    <property type="match status" value="1"/>
</dbReference>
<evidence type="ECO:0000313" key="6">
    <source>
        <dbReference type="EMBL" id="CAF1454907.1"/>
    </source>
</evidence>
<keyword evidence="3" id="KW-0472">Membrane</keyword>
<dbReference type="PROSITE" id="PS50054">
    <property type="entry name" value="TYR_PHOSPHATASE_DUAL"/>
    <property type="match status" value="1"/>
</dbReference>
<feature type="domain" description="Tyrosine specific protein phosphatases" evidence="5">
    <location>
        <begin position="243"/>
        <end position="312"/>
    </location>
</feature>
<keyword evidence="3" id="KW-1133">Transmembrane helix</keyword>
<dbReference type="PANTHER" id="PTHR46274:SF6">
    <property type="entry name" value="TYR_PHOSPHATASE_2 DOMAIN-CONTAINING PROTEIN"/>
    <property type="match status" value="1"/>
</dbReference>
<dbReference type="Proteomes" id="UP000663852">
    <property type="component" value="Unassembled WGS sequence"/>
</dbReference>
<keyword evidence="3" id="KW-0812">Transmembrane</keyword>
<dbReference type="InterPro" id="IPR016130">
    <property type="entry name" value="Tyr_Pase_AS"/>
</dbReference>
<name>A0A815WMY3_ADIRI</name>
<evidence type="ECO:0000256" key="1">
    <source>
        <dbReference type="ARBA" id="ARBA00022801"/>
    </source>
</evidence>
<dbReference type="PROSITE" id="PS50056">
    <property type="entry name" value="TYR_PHOSPHATASE_2"/>
    <property type="match status" value="1"/>
</dbReference>
<organism evidence="7 8">
    <name type="scientific">Adineta ricciae</name>
    <name type="common">Rotifer</name>
    <dbReference type="NCBI Taxonomy" id="249248"/>
    <lineage>
        <taxon>Eukaryota</taxon>
        <taxon>Metazoa</taxon>
        <taxon>Spiralia</taxon>
        <taxon>Gnathifera</taxon>
        <taxon>Rotifera</taxon>
        <taxon>Eurotatoria</taxon>
        <taxon>Bdelloidea</taxon>
        <taxon>Adinetida</taxon>
        <taxon>Adinetidae</taxon>
        <taxon>Adineta</taxon>
    </lineage>
</organism>